<gene>
    <name evidence="2" type="ORF">E7681_05915</name>
</gene>
<feature type="transmembrane region" description="Helical" evidence="1">
    <location>
        <begin position="20"/>
        <end position="40"/>
    </location>
</feature>
<reference evidence="2 3" key="1">
    <citation type="submission" date="2019-04" db="EMBL/GenBank/DDBJ databases">
        <title>Draft genome sequence of Youngimonas vesicularis.</title>
        <authorList>
            <person name="Hameed A."/>
        </authorList>
    </citation>
    <scope>NUCLEOTIDE SEQUENCE [LARGE SCALE GENOMIC DNA]</scope>
    <source>
        <strain evidence="2 3">CC-AMW-E</strain>
    </source>
</reference>
<dbReference type="OrthoDB" id="7864683at2"/>
<dbReference type="AlphaFoldDB" id="A0A4S3MEM1"/>
<sequence length="159" mass="17295">MTLWSQTLNQVQTQHPIYGLTAKGPVPALFGLGLGYLLAIRYDMPLAGALAAPAFILLPLVITLWLDRHRIRFEITPTGAIRHQGGIEQSLPFGTEVNYTLTRGPIRRALNLPGVLRLNSQTGVMRSWSLTWPVAATELPALDAALKTALKTTSGGNRT</sequence>
<evidence type="ECO:0000313" key="2">
    <source>
        <dbReference type="EMBL" id="THD75978.1"/>
    </source>
</evidence>
<evidence type="ECO:0000256" key="1">
    <source>
        <dbReference type="SAM" id="Phobius"/>
    </source>
</evidence>
<evidence type="ECO:0000313" key="3">
    <source>
        <dbReference type="Proteomes" id="UP000306113"/>
    </source>
</evidence>
<keyword evidence="1" id="KW-1133">Transmembrane helix</keyword>
<keyword evidence="1" id="KW-0812">Transmembrane</keyword>
<proteinExistence type="predicted"/>
<organism evidence="2 3">
    <name type="scientific">Thalassobius vesicularis</name>
    <dbReference type="NCBI Taxonomy" id="1294297"/>
    <lineage>
        <taxon>Bacteria</taxon>
        <taxon>Pseudomonadati</taxon>
        <taxon>Pseudomonadota</taxon>
        <taxon>Alphaproteobacteria</taxon>
        <taxon>Rhodobacterales</taxon>
        <taxon>Roseobacteraceae</taxon>
        <taxon>Thalassovita</taxon>
    </lineage>
</organism>
<comment type="caution">
    <text evidence="2">The sequence shown here is derived from an EMBL/GenBank/DDBJ whole genome shotgun (WGS) entry which is preliminary data.</text>
</comment>
<protein>
    <submittedName>
        <fullName evidence="2">Uncharacterized protein</fullName>
    </submittedName>
</protein>
<keyword evidence="1" id="KW-0472">Membrane</keyword>
<name>A0A4S3MEM1_9RHOB</name>
<accession>A0A4S3MEM1</accession>
<dbReference type="Proteomes" id="UP000306113">
    <property type="component" value="Unassembled WGS sequence"/>
</dbReference>
<dbReference type="EMBL" id="SSMD01000002">
    <property type="protein sequence ID" value="THD75978.1"/>
    <property type="molecule type" value="Genomic_DNA"/>
</dbReference>
<keyword evidence="3" id="KW-1185">Reference proteome</keyword>
<feature type="transmembrane region" description="Helical" evidence="1">
    <location>
        <begin position="46"/>
        <end position="66"/>
    </location>
</feature>
<dbReference type="RefSeq" id="WP_136338339.1">
    <property type="nucleotide sequence ID" value="NZ_SSMD01000002.1"/>
</dbReference>